<gene>
    <name evidence="1" type="ORF">GJ744_012261</name>
</gene>
<evidence type="ECO:0000313" key="2">
    <source>
        <dbReference type="Proteomes" id="UP000606974"/>
    </source>
</evidence>
<proteinExistence type="predicted"/>
<keyword evidence="2" id="KW-1185">Reference proteome</keyword>
<sequence length="121" mass="13676">MRLRLWSYIKVLNGWEDCGKPTAPRVPSVLRSQALEPRLIRGKEVLKRSTASEIYAPIAEPHQLSSKQISKTNNVVIPALIAGQRRFYTDMFPVGGTADFRPQQHSSVSRTFHFSNNIALK</sequence>
<comment type="caution">
    <text evidence="1">The sequence shown here is derived from an EMBL/GenBank/DDBJ whole genome shotgun (WGS) entry which is preliminary data.</text>
</comment>
<protein>
    <submittedName>
        <fullName evidence="1">Uncharacterized protein</fullName>
    </submittedName>
</protein>
<evidence type="ECO:0000313" key="1">
    <source>
        <dbReference type="EMBL" id="KAF7506110.1"/>
    </source>
</evidence>
<dbReference type="AlphaFoldDB" id="A0A8H7E298"/>
<dbReference type="EMBL" id="JAACFV010000094">
    <property type="protein sequence ID" value="KAF7506110.1"/>
    <property type="molecule type" value="Genomic_DNA"/>
</dbReference>
<accession>A0A8H7E298</accession>
<dbReference type="Proteomes" id="UP000606974">
    <property type="component" value="Unassembled WGS sequence"/>
</dbReference>
<name>A0A8H7E298_9EURO</name>
<reference evidence="1" key="1">
    <citation type="submission" date="2020-02" db="EMBL/GenBank/DDBJ databases">
        <authorList>
            <person name="Palmer J.M."/>
        </authorList>
    </citation>
    <scope>NUCLEOTIDE SEQUENCE</scope>
    <source>
        <strain evidence="1">EPUS1.4</strain>
        <tissue evidence="1">Thallus</tissue>
    </source>
</reference>
<organism evidence="1 2">
    <name type="scientific">Endocarpon pusillum</name>
    <dbReference type="NCBI Taxonomy" id="364733"/>
    <lineage>
        <taxon>Eukaryota</taxon>
        <taxon>Fungi</taxon>
        <taxon>Dikarya</taxon>
        <taxon>Ascomycota</taxon>
        <taxon>Pezizomycotina</taxon>
        <taxon>Eurotiomycetes</taxon>
        <taxon>Chaetothyriomycetidae</taxon>
        <taxon>Verrucariales</taxon>
        <taxon>Verrucariaceae</taxon>
        <taxon>Endocarpon</taxon>
    </lineage>
</organism>